<dbReference type="AlphaFoldDB" id="A0A1H3VTE6"/>
<gene>
    <name evidence="1" type="ORF">SAMN05660420_00272</name>
</gene>
<organism evidence="1 2">
    <name type="scientific">Desulfuromusa kysingii</name>
    <dbReference type="NCBI Taxonomy" id="37625"/>
    <lineage>
        <taxon>Bacteria</taxon>
        <taxon>Pseudomonadati</taxon>
        <taxon>Thermodesulfobacteriota</taxon>
        <taxon>Desulfuromonadia</taxon>
        <taxon>Desulfuromonadales</taxon>
        <taxon>Geopsychrobacteraceae</taxon>
        <taxon>Desulfuromusa</taxon>
    </lineage>
</organism>
<evidence type="ECO:0000313" key="1">
    <source>
        <dbReference type="EMBL" id="SDZ78046.1"/>
    </source>
</evidence>
<dbReference type="Pfam" id="PF12672">
    <property type="entry name" value="DUF3793"/>
    <property type="match status" value="1"/>
</dbReference>
<dbReference type="STRING" id="37625.SAMN05660420_00272"/>
<protein>
    <recommendedName>
        <fullName evidence="3">DUF3793 family protein</fullName>
    </recommendedName>
</protein>
<accession>A0A1H3VTE6</accession>
<evidence type="ECO:0008006" key="3">
    <source>
        <dbReference type="Google" id="ProtNLM"/>
    </source>
</evidence>
<reference evidence="1 2" key="1">
    <citation type="submission" date="2016-10" db="EMBL/GenBank/DDBJ databases">
        <authorList>
            <person name="de Groot N.N."/>
        </authorList>
    </citation>
    <scope>NUCLEOTIDE SEQUENCE [LARGE SCALE GENOMIC DNA]</scope>
    <source>
        <strain evidence="1 2">DSM 7343</strain>
    </source>
</reference>
<dbReference type="EMBL" id="FNQN01000001">
    <property type="protein sequence ID" value="SDZ78046.1"/>
    <property type="molecule type" value="Genomic_DNA"/>
</dbReference>
<keyword evidence="2" id="KW-1185">Reference proteome</keyword>
<sequence>MTEAGSSCSASGLKREPTWIDVAGMFPDPKECLTAFLTVAAAEVVAGIKPANLIRIPNQKLPCGRRMYRLWQRFGEELMSILPFTVMTMKVSEESILLLVYRIELLQRRLQGRTMQTFLARLGYPQPLDLDAALAQLQGSFATGIPHEVGMFLGYPFKDVKGFMAQKEPTSQERGMWRIYGPAGRSLQLSNYYRSKRMEMIRKLAHGQVPNQLLQAA</sequence>
<dbReference type="InterPro" id="IPR024523">
    <property type="entry name" value="DUF3793"/>
</dbReference>
<proteinExistence type="predicted"/>
<dbReference type="Proteomes" id="UP000199409">
    <property type="component" value="Unassembled WGS sequence"/>
</dbReference>
<name>A0A1H3VTE6_9BACT</name>
<evidence type="ECO:0000313" key="2">
    <source>
        <dbReference type="Proteomes" id="UP000199409"/>
    </source>
</evidence>